<dbReference type="Proteomes" id="UP001165190">
    <property type="component" value="Unassembled WGS sequence"/>
</dbReference>
<gene>
    <name evidence="2" type="ORF">HRI_003921900</name>
</gene>
<name>A0A9W7IUE3_HIBTR</name>
<keyword evidence="3" id="KW-1185">Reference proteome</keyword>
<accession>A0A9W7IUE3</accession>
<evidence type="ECO:0000256" key="1">
    <source>
        <dbReference type="ARBA" id="ARBA00009861"/>
    </source>
</evidence>
<evidence type="ECO:0000313" key="3">
    <source>
        <dbReference type="Proteomes" id="UP001165190"/>
    </source>
</evidence>
<dbReference type="Gene3D" id="3.30.559.10">
    <property type="entry name" value="Chloramphenicol acetyltransferase-like domain"/>
    <property type="match status" value="2"/>
</dbReference>
<comment type="similarity">
    <text evidence="1">Belongs to the plant acyltransferase family.</text>
</comment>
<reference evidence="2" key="1">
    <citation type="submission" date="2023-05" db="EMBL/GenBank/DDBJ databases">
        <title>Genome and transcriptome analyses reveal genes involved in the formation of fine ridges on petal epidermal cells in Hibiscus trionum.</title>
        <authorList>
            <person name="Koshimizu S."/>
            <person name="Masuda S."/>
            <person name="Ishii T."/>
            <person name="Shirasu K."/>
            <person name="Hoshino A."/>
            <person name="Arita M."/>
        </authorList>
    </citation>
    <scope>NUCLEOTIDE SEQUENCE</scope>
    <source>
        <strain evidence="2">Hamamatsu line</strain>
    </source>
</reference>
<dbReference type="EMBL" id="BSYR01000036">
    <property type="protein sequence ID" value="GMJ02527.1"/>
    <property type="molecule type" value="Genomic_DNA"/>
</dbReference>
<organism evidence="2 3">
    <name type="scientific">Hibiscus trionum</name>
    <name type="common">Flower of an hour</name>
    <dbReference type="NCBI Taxonomy" id="183268"/>
    <lineage>
        <taxon>Eukaryota</taxon>
        <taxon>Viridiplantae</taxon>
        <taxon>Streptophyta</taxon>
        <taxon>Embryophyta</taxon>
        <taxon>Tracheophyta</taxon>
        <taxon>Spermatophyta</taxon>
        <taxon>Magnoliopsida</taxon>
        <taxon>eudicotyledons</taxon>
        <taxon>Gunneridae</taxon>
        <taxon>Pentapetalae</taxon>
        <taxon>rosids</taxon>
        <taxon>malvids</taxon>
        <taxon>Malvales</taxon>
        <taxon>Malvaceae</taxon>
        <taxon>Malvoideae</taxon>
        <taxon>Hibiscus</taxon>
    </lineage>
</organism>
<dbReference type="Pfam" id="PF02458">
    <property type="entry name" value="Transferase"/>
    <property type="match status" value="1"/>
</dbReference>
<protein>
    <submittedName>
        <fullName evidence="2">ECERIFERUM 2</fullName>
    </submittedName>
</protein>
<dbReference type="PANTHER" id="PTHR31642">
    <property type="entry name" value="TRICHOTHECENE 3-O-ACETYLTRANSFERASE"/>
    <property type="match status" value="1"/>
</dbReference>
<dbReference type="InterPro" id="IPR050317">
    <property type="entry name" value="Plant_Fungal_Acyltransferase"/>
</dbReference>
<evidence type="ECO:0000313" key="2">
    <source>
        <dbReference type="EMBL" id="GMJ02527.1"/>
    </source>
</evidence>
<dbReference type="InterPro" id="IPR023213">
    <property type="entry name" value="CAT-like_dom_sf"/>
</dbReference>
<sequence>MAPASFETSVSEHRLSSMVPAKVTGGNKDLELTNMDLAMKLHYIKAVYFFQPQAAQGLSFDPDLKGPMFQCLEHYFTVSGRIRRSETGRPFIKCNDGGIRAVEARCNQTVDEWLATARDNGHSLDHILAYDQVLGPDLGYSPLVFVQFTWFKCGGISVGLSWAHVLGDAFSASDFLNSWGQIVAGKQIPAKLNNPTLKSEFPTLVSRKPFSLKKVDPVGDRWFTANDCKMVTHSFHITGKQLHHIMTTGSVHDPSKADMVSDFEIVSAIIWQSLSKVRNDSGPRTVTICSNNPLVRDDETATLPVNGMILSTVEADFSVSKVEIVELAKLIAGKQMPENGLIEDFLSGNEEKSDFIVYGANLTFVNMEGANLYGLELKGLKPLFVNYMINGVGDEGTFLIFPSNEKDGGNGKIVTMTLPEDQIEKLKNILGNYWNIAN</sequence>
<dbReference type="OrthoDB" id="1862401at2759"/>
<comment type="caution">
    <text evidence="2">The sequence shown here is derived from an EMBL/GenBank/DDBJ whole genome shotgun (WGS) entry which is preliminary data.</text>
</comment>
<dbReference type="PANTHER" id="PTHR31642:SF259">
    <property type="entry name" value="PROTEIN ECERIFERUM 2"/>
    <property type="match status" value="1"/>
</dbReference>
<proteinExistence type="inferred from homology"/>
<dbReference type="AlphaFoldDB" id="A0A9W7IUE3"/>
<dbReference type="GO" id="GO:0016747">
    <property type="term" value="F:acyltransferase activity, transferring groups other than amino-acyl groups"/>
    <property type="evidence" value="ECO:0007669"/>
    <property type="project" value="TreeGrafter"/>
</dbReference>